<evidence type="ECO:0000313" key="1">
    <source>
        <dbReference type="EMBL" id="KAK8491529.1"/>
    </source>
</evidence>
<comment type="caution">
    <text evidence="1">The sequence shown here is derived from an EMBL/GenBank/DDBJ whole genome shotgun (WGS) entry which is preliminary data.</text>
</comment>
<organism evidence="1 2">
    <name type="scientific">Hibiscus sabdariffa</name>
    <name type="common">roselle</name>
    <dbReference type="NCBI Taxonomy" id="183260"/>
    <lineage>
        <taxon>Eukaryota</taxon>
        <taxon>Viridiplantae</taxon>
        <taxon>Streptophyta</taxon>
        <taxon>Embryophyta</taxon>
        <taxon>Tracheophyta</taxon>
        <taxon>Spermatophyta</taxon>
        <taxon>Magnoliopsida</taxon>
        <taxon>eudicotyledons</taxon>
        <taxon>Gunneridae</taxon>
        <taxon>Pentapetalae</taxon>
        <taxon>rosids</taxon>
        <taxon>malvids</taxon>
        <taxon>Malvales</taxon>
        <taxon>Malvaceae</taxon>
        <taxon>Malvoideae</taxon>
        <taxon>Hibiscus</taxon>
    </lineage>
</organism>
<reference evidence="1 2" key="1">
    <citation type="journal article" date="2024" name="G3 (Bethesda)">
        <title>Genome assembly of Hibiscus sabdariffa L. provides insights into metabolisms of medicinal natural products.</title>
        <authorList>
            <person name="Kim T."/>
        </authorList>
    </citation>
    <scope>NUCLEOTIDE SEQUENCE [LARGE SCALE GENOMIC DNA]</scope>
    <source>
        <strain evidence="1">TK-2024</strain>
        <tissue evidence="1">Old leaves</tissue>
    </source>
</reference>
<proteinExistence type="predicted"/>
<name>A0ABR2AEJ6_9ROSI</name>
<protein>
    <submittedName>
        <fullName evidence="1">Uncharacterized protein</fullName>
    </submittedName>
</protein>
<gene>
    <name evidence="1" type="ORF">V6N12_057958</name>
</gene>
<keyword evidence="2" id="KW-1185">Reference proteome</keyword>
<dbReference type="Proteomes" id="UP001472677">
    <property type="component" value="Unassembled WGS sequence"/>
</dbReference>
<accession>A0ABR2AEJ6</accession>
<evidence type="ECO:0000313" key="2">
    <source>
        <dbReference type="Proteomes" id="UP001472677"/>
    </source>
</evidence>
<dbReference type="EMBL" id="JBBPBM010000784">
    <property type="protein sequence ID" value="KAK8491529.1"/>
    <property type="molecule type" value="Genomic_DNA"/>
</dbReference>
<sequence length="105" mass="12374">MRNNELPPDNWTAHYLGYYWETDHPENRVSVASLHRPIFVAKREGQSLGITDSISNPSHRSNNTRWQSSLFYTLYQLMKEDPSLEHHTLFFESRAHFTLPIRSLS</sequence>